<dbReference type="InterPro" id="IPR036663">
    <property type="entry name" value="Fumarylacetoacetase_C_sf"/>
</dbReference>
<comment type="caution">
    <text evidence="4">The sequence shown here is derived from an EMBL/GenBank/DDBJ whole genome shotgun (WGS) entry which is preliminary data.</text>
</comment>
<protein>
    <recommendedName>
        <fullName evidence="3">Fumarylacetoacetase-like C-terminal domain-containing protein</fullName>
    </recommendedName>
</protein>
<evidence type="ECO:0000313" key="5">
    <source>
        <dbReference type="Proteomes" id="UP000601435"/>
    </source>
</evidence>
<proteinExistence type="inferred from homology"/>
<evidence type="ECO:0000259" key="3">
    <source>
        <dbReference type="Pfam" id="PF01557"/>
    </source>
</evidence>
<dbReference type="InterPro" id="IPR011234">
    <property type="entry name" value="Fumarylacetoacetase-like_C"/>
</dbReference>
<name>A0A812YNY6_9DINO</name>
<evidence type="ECO:0000256" key="2">
    <source>
        <dbReference type="ARBA" id="ARBA00022723"/>
    </source>
</evidence>
<dbReference type="AlphaFoldDB" id="A0A812YNY6"/>
<evidence type="ECO:0000256" key="1">
    <source>
        <dbReference type="ARBA" id="ARBA00010211"/>
    </source>
</evidence>
<keyword evidence="5" id="KW-1185">Reference proteome</keyword>
<feature type="domain" description="Fumarylacetoacetase-like C-terminal" evidence="3">
    <location>
        <begin position="1"/>
        <end position="201"/>
    </location>
</feature>
<comment type="similarity">
    <text evidence="1">Belongs to the FAH family.</text>
</comment>
<dbReference type="GO" id="GO:0003824">
    <property type="term" value="F:catalytic activity"/>
    <property type="evidence" value="ECO:0007669"/>
    <property type="project" value="InterPro"/>
</dbReference>
<accession>A0A812YNY6</accession>
<gene>
    <name evidence="4" type="ORF">SNEC2469_LOCUS23246</name>
</gene>
<dbReference type="Proteomes" id="UP000601435">
    <property type="component" value="Unassembled WGS sequence"/>
</dbReference>
<dbReference type="OrthoDB" id="430630at2759"/>
<organism evidence="4 5">
    <name type="scientific">Symbiodinium necroappetens</name>
    <dbReference type="NCBI Taxonomy" id="1628268"/>
    <lineage>
        <taxon>Eukaryota</taxon>
        <taxon>Sar</taxon>
        <taxon>Alveolata</taxon>
        <taxon>Dinophyceae</taxon>
        <taxon>Suessiales</taxon>
        <taxon>Symbiodiniaceae</taxon>
        <taxon>Symbiodinium</taxon>
    </lineage>
</organism>
<dbReference type="Gene3D" id="3.90.850.10">
    <property type="entry name" value="Fumarylacetoacetase-like, C-terminal domain"/>
    <property type="match status" value="1"/>
</dbReference>
<evidence type="ECO:0000313" key="4">
    <source>
        <dbReference type="EMBL" id="CAE7791120.1"/>
    </source>
</evidence>
<dbReference type="Pfam" id="PF01557">
    <property type="entry name" value="FAA_hydrolase"/>
    <property type="match status" value="1"/>
</dbReference>
<dbReference type="SUPFAM" id="SSF56529">
    <property type="entry name" value="FAH"/>
    <property type="match status" value="1"/>
</dbReference>
<reference evidence="4" key="1">
    <citation type="submission" date="2021-02" db="EMBL/GenBank/DDBJ databases">
        <authorList>
            <person name="Dougan E. K."/>
            <person name="Rhodes N."/>
            <person name="Thang M."/>
            <person name="Chan C."/>
        </authorList>
    </citation>
    <scope>NUCLEOTIDE SEQUENCE</scope>
</reference>
<keyword evidence="2" id="KW-0479">Metal-binding</keyword>
<dbReference type="PANTHER" id="PTHR11820">
    <property type="entry name" value="ACYLPYRUVASE"/>
    <property type="match status" value="1"/>
</dbReference>
<sequence length="218" mass="23376">MKPTTCAAGHGDAIVKPRLTEKMDYEVELAVVIGKECKDVPPEHALDYVLGYTCANDLSTRDWQKLPEIAGSQWCRSKSFDGFAPLGPVLVTKDEIPDPGALRVQTFVNGVQMQDSSTRDLIFSVPQIISFLSIGTRLLPGTVILTGTPFGPGLRTLLLQLAVAVDEGEARRGVAEGRSPQPPGDRVAVEVEGVGRLENTIKEDASTAGCFFVAAPKL</sequence>
<dbReference type="EMBL" id="CAJNJA010043164">
    <property type="protein sequence ID" value="CAE7791120.1"/>
    <property type="molecule type" value="Genomic_DNA"/>
</dbReference>
<dbReference type="GO" id="GO:0046872">
    <property type="term" value="F:metal ion binding"/>
    <property type="evidence" value="ECO:0007669"/>
    <property type="project" value="UniProtKB-KW"/>
</dbReference>